<keyword evidence="4 12" id="KW-0812">Transmembrane</keyword>
<evidence type="ECO:0000256" key="5">
    <source>
        <dbReference type="ARBA" id="ARBA00022989"/>
    </source>
</evidence>
<protein>
    <recommendedName>
        <fullName evidence="9">Periplasmic chaperone PpiD</fullName>
    </recommendedName>
    <alternativeName>
        <fullName evidence="10">Periplasmic folding chaperone</fullName>
    </alternativeName>
</protein>
<dbReference type="PROSITE" id="PS50198">
    <property type="entry name" value="PPIC_PPIASE_2"/>
    <property type="match status" value="1"/>
</dbReference>
<comment type="similarity">
    <text evidence="8">Belongs to the PpiD chaperone family.</text>
</comment>
<dbReference type="Gene3D" id="3.10.50.40">
    <property type="match status" value="1"/>
</dbReference>
<evidence type="ECO:0000256" key="2">
    <source>
        <dbReference type="ARBA" id="ARBA00022475"/>
    </source>
</evidence>
<dbReference type="EMBL" id="JAACJS010000002">
    <property type="protein sequence ID" value="NCI48314.1"/>
    <property type="molecule type" value="Genomic_DNA"/>
</dbReference>
<gene>
    <name evidence="14" type="ORF">GWC95_00170</name>
</gene>
<evidence type="ECO:0000313" key="15">
    <source>
        <dbReference type="Proteomes" id="UP000753802"/>
    </source>
</evidence>
<evidence type="ECO:0000259" key="13">
    <source>
        <dbReference type="PROSITE" id="PS50198"/>
    </source>
</evidence>
<feature type="transmembrane region" description="Helical" evidence="12">
    <location>
        <begin position="12"/>
        <end position="28"/>
    </location>
</feature>
<dbReference type="Proteomes" id="UP000753802">
    <property type="component" value="Unassembled WGS sequence"/>
</dbReference>
<comment type="caution">
    <text evidence="14">The sequence shown here is derived from an EMBL/GenBank/DDBJ whole genome shotgun (WGS) entry which is preliminary data.</text>
</comment>
<dbReference type="RefSeq" id="WP_161816651.1">
    <property type="nucleotide sequence ID" value="NZ_JAACJS010000002.1"/>
</dbReference>
<dbReference type="Pfam" id="PF13623">
    <property type="entry name" value="SurA_N_2"/>
    <property type="match status" value="1"/>
</dbReference>
<keyword evidence="11 14" id="KW-0413">Isomerase</keyword>
<accession>A0ABW9ZMM1</accession>
<evidence type="ECO:0000313" key="14">
    <source>
        <dbReference type="EMBL" id="NCI48314.1"/>
    </source>
</evidence>
<proteinExistence type="inferred from homology"/>
<evidence type="ECO:0000256" key="4">
    <source>
        <dbReference type="ARBA" id="ARBA00022692"/>
    </source>
</evidence>
<reference evidence="14 15" key="1">
    <citation type="submission" date="2020-01" db="EMBL/GenBank/DDBJ databases">
        <title>Genome analysis.</title>
        <authorList>
            <person name="Wu S."/>
            <person name="Wang G."/>
        </authorList>
    </citation>
    <scope>NUCLEOTIDE SEQUENCE [LARGE SCALE GENOMIC DNA]</scope>
    <source>
        <strain evidence="14 15">SYL130</strain>
    </source>
</reference>
<keyword evidence="6 12" id="KW-0472">Membrane</keyword>
<evidence type="ECO:0000256" key="8">
    <source>
        <dbReference type="ARBA" id="ARBA00038408"/>
    </source>
</evidence>
<keyword evidence="5 12" id="KW-1133">Transmembrane helix</keyword>
<dbReference type="SUPFAM" id="SSF109998">
    <property type="entry name" value="Triger factor/SurA peptide-binding domain-like"/>
    <property type="match status" value="1"/>
</dbReference>
<sequence>MSVIQRIRDKGAWIIFGIIALALIAFILQDGVGRGKGAVSNSTTIGKVNGVTITKAEFEETLAMQEQMYAQQGATREQLIAPSWQQKVEEVLLNQEFEKLGLQVSPKELSDILFGENSPLRQQFTDPKTGVFMVDKAKEAIANVKKSKNAEEVKMLRKQLLDPTIQQALRTKYQALMIQSAYVPKWLLDKQAAEAASISNISYVYVPYMSVSDSAVKVSDDDINAYVSKHKKQFTKTEETRNIAFVGFSTAPTAADSANARAQVENLKADFAAATDMPAFFTKNSSDLGYYDSYISKSQMQQTNKDTLANIPAGTVYGPYQDGRYFMLAKKLGNKQWPDSAKVRHILIMTMNPQSGQFVREDSTAKKLIDSIETAVKGGANFDALVAQYSDDGGSKDKGGVYDFFQTGRMVPEFNDFAFDKPVGSKGVVKVPYGYHYVEVLGQKNVGPAYKIAYLARPIMASSETVSTAQNTAAQFGVSAKDNKSFNANAAKANLPVLGAADIKENDFTINGLAGMNRQLVRWIYEHGNGDVSEPFEAGDQYIVAIITGVNKAGLMSAAEARPMVEPIVRNEKKAKQIIETKFKGNTLESYASSTGAPVLRADSVSFAAPFVPNVGNEPKVVGAAFNKALAGKASEPFGGNTGVFAVKVEQTGTKPMTQDLETLKSALLQASKMASYRSLEALKKEATIKDYRSKFY</sequence>
<evidence type="ECO:0000256" key="9">
    <source>
        <dbReference type="ARBA" id="ARBA00040743"/>
    </source>
</evidence>
<keyword evidence="3" id="KW-0997">Cell inner membrane</keyword>
<organism evidence="14 15">
    <name type="scientific">Sediminibacterium roseum</name>
    <dbReference type="NCBI Taxonomy" id="1978412"/>
    <lineage>
        <taxon>Bacteria</taxon>
        <taxon>Pseudomonadati</taxon>
        <taxon>Bacteroidota</taxon>
        <taxon>Chitinophagia</taxon>
        <taxon>Chitinophagales</taxon>
        <taxon>Chitinophagaceae</taxon>
        <taxon>Sediminibacterium</taxon>
    </lineage>
</organism>
<dbReference type="InterPro" id="IPR000297">
    <property type="entry name" value="PPIase_PpiC"/>
</dbReference>
<evidence type="ECO:0000256" key="12">
    <source>
        <dbReference type="SAM" id="Phobius"/>
    </source>
</evidence>
<dbReference type="InterPro" id="IPR052029">
    <property type="entry name" value="PpiD_chaperone"/>
</dbReference>
<keyword evidence="7" id="KW-0143">Chaperone</keyword>
<dbReference type="GO" id="GO:0016853">
    <property type="term" value="F:isomerase activity"/>
    <property type="evidence" value="ECO:0007669"/>
    <property type="project" value="UniProtKB-KW"/>
</dbReference>
<evidence type="ECO:0000256" key="1">
    <source>
        <dbReference type="ARBA" id="ARBA00004382"/>
    </source>
</evidence>
<dbReference type="PANTHER" id="PTHR47529">
    <property type="entry name" value="PEPTIDYL-PROLYL CIS-TRANS ISOMERASE D"/>
    <property type="match status" value="1"/>
</dbReference>
<keyword evidence="15" id="KW-1185">Reference proteome</keyword>
<dbReference type="PANTHER" id="PTHR47529:SF1">
    <property type="entry name" value="PERIPLASMIC CHAPERONE PPID"/>
    <property type="match status" value="1"/>
</dbReference>
<evidence type="ECO:0000256" key="11">
    <source>
        <dbReference type="PROSITE-ProRule" id="PRU00278"/>
    </source>
</evidence>
<comment type="subcellular location">
    <subcellularLocation>
        <location evidence="1">Cell inner membrane</location>
        <topology evidence="1">Single-pass type II membrane protein</topology>
        <orientation evidence="1">Periplasmic side</orientation>
    </subcellularLocation>
</comment>
<dbReference type="InterPro" id="IPR027304">
    <property type="entry name" value="Trigger_fact/SurA_dom_sf"/>
</dbReference>
<dbReference type="SUPFAM" id="SSF54534">
    <property type="entry name" value="FKBP-like"/>
    <property type="match status" value="1"/>
</dbReference>
<evidence type="ECO:0000256" key="7">
    <source>
        <dbReference type="ARBA" id="ARBA00023186"/>
    </source>
</evidence>
<feature type="domain" description="PpiC" evidence="13">
    <location>
        <begin position="338"/>
        <end position="442"/>
    </location>
</feature>
<keyword evidence="2" id="KW-1003">Cell membrane</keyword>
<evidence type="ECO:0000256" key="6">
    <source>
        <dbReference type="ARBA" id="ARBA00023136"/>
    </source>
</evidence>
<evidence type="ECO:0000256" key="3">
    <source>
        <dbReference type="ARBA" id="ARBA00022519"/>
    </source>
</evidence>
<evidence type="ECO:0000256" key="10">
    <source>
        <dbReference type="ARBA" id="ARBA00042775"/>
    </source>
</evidence>
<keyword evidence="11" id="KW-0697">Rotamase</keyword>
<name>A0ABW9ZMM1_9BACT</name>
<dbReference type="InterPro" id="IPR046357">
    <property type="entry name" value="PPIase_dom_sf"/>
</dbReference>
<dbReference type="Pfam" id="PF13616">
    <property type="entry name" value="Rotamase_3"/>
    <property type="match status" value="1"/>
</dbReference>